<proteinExistence type="inferred from homology"/>
<evidence type="ECO:0000256" key="2">
    <source>
        <dbReference type="ARBA" id="ARBA00008857"/>
    </source>
</evidence>
<keyword evidence="5" id="KW-0233">DNA recombination</keyword>
<dbReference type="InterPro" id="IPR004107">
    <property type="entry name" value="Integrase_SAM-like_N"/>
</dbReference>
<keyword evidence="4 6" id="KW-0238">DNA-binding</keyword>
<dbReference type="InterPro" id="IPR044068">
    <property type="entry name" value="CB"/>
</dbReference>
<dbReference type="PANTHER" id="PTHR30349:SF41">
    <property type="entry name" value="INTEGRASE_RECOMBINASE PROTEIN MJ0367-RELATED"/>
    <property type="match status" value="1"/>
</dbReference>
<comment type="function">
    <text evidence="1">Site-specific tyrosine recombinase, which acts by catalyzing the cutting and rejoining of the recombining DNA molecules.</text>
</comment>
<keyword evidence="10" id="KW-1185">Reference proteome</keyword>
<dbReference type="Pfam" id="PF00589">
    <property type="entry name" value="Phage_integrase"/>
    <property type="match status" value="1"/>
</dbReference>
<dbReference type="RefSeq" id="WP_173866518.1">
    <property type="nucleotide sequence ID" value="NZ_JAAWUU010000033.1"/>
</dbReference>
<reference evidence="9 10" key="1">
    <citation type="journal article" date="2020" name="Cell Host Microbe">
        <title>Functional and Genomic Variation between Human-Derived Isolates of Lachnospiraceae Reveals Inter- and Intra-Species Diversity.</title>
        <authorList>
            <person name="Sorbara M.T."/>
            <person name="Littmann E.R."/>
            <person name="Fontana E."/>
            <person name="Moody T.U."/>
            <person name="Kohout C.E."/>
            <person name="Gjonbalaj M."/>
            <person name="Eaton V."/>
            <person name="Seok R."/>
            <person name="Leiner I.M."/>
            <person name="Pamer E.G."/>
        </authorList>
    </citation>
    <scope>NUCLEOTIDE SEQUENCE [LARGE SCALE GENOMIC DNA]</scope>
    <source>
        <strain evidence="9 10">MSK.14.16</strain>
    </source>
</reference>
<evidence type="ECO:0000259" key="7">
    <source>
        <dbReference type="PROSITE" id="PS51898"/>
    </source>
</evidence>
<dbReference type="InterPro" id="IPR011010">
    <property type="entry name" value="DNA_brk_join_enz"/>
</dbReference>
<dbReference type="InterPro" id="IPR010998">
    <property type="entry name" value="Integrase_recombinase_N"/>
</dbReference>
<dbReference type="PANTHER" id="PTHR30349">
    <property type="entry name" value="PHAGE INTEGRASE-RELATED"/>
    <property type="match status" value="1"/>
</dbReference>
<protein>
    <submittedName>
        <fullName evidence="9">Site-specific integrase</fullName>
    </submittedName>
</protein>
<evidence type="ECO:0000259" key="8">
    <source>
        <dbReference type="PROSITE" id="PS51900"/>
    </source>
</evidence>
<dbReference type="EMBL" id="JAAWUZ010000034">
    <property type="protein sequence ID" value="NSG30542.1"/>
    <property type="molecule type" value="Genomic_DNA"/>
</dbReference>
<evidence type="ECO:0000313" key="9">
    <source>
        <dbReference type="EMBL" id="NSG30542.1"/>
    </source>
</evidence>
<evidence type="ECO:0000256" key="3">
    <source>
        <dbReference type="ARBA" id="ARBA00022908"/>
    </source>
</evidence>
<evidence type="ECO:0000256" key="5">
    <source>
        <dbReference type="ARBA" id="ARBA00023172"/>
    </source>
</evidence>
<gene>
    <name evidence="9" type="ORF">HFM93_09685</name>
</gene>
<sequence length="348" mass="40133">MLSNEKMTYILQDERVQDFYIKKILESFSSAHTPIFFKNIIEEWMENTKPLLKASTYIKYRNMLYSYIFPYFEDLTTEELTVECLNSFCRELLCNGGKNKQGLSSKTVSDVLSLLRSIFRYASTKGISLPCTGKEIIIKKTSHELRVFSIREQKQLCKYLCKNMSLKNIGILICLYTGLRVGEICALHWNDISLKEKTLYIHQTLQRLQNENINGKKTSLILSTPKSSCSIRTIPLPDDIAVVLDNFPCKKEGYLLTGTDSCIEPRTMQNHFKHVLKEATIEETNFHTLRHTFATRCVEAGFDIKSLSEILGHSNVNITMNRYVHPTLELKRQNMQRLSCSFASAFVE</sequence>
<feature type="domain" description="Core-binding (CB)" evidence="8">
    <location>
        <begin position="35"/>
        <end position="123"/>
    </location>
</feature>
<dbReference type="Pfam" id="PF14659">
    <property type="entry name" value="Phage_int_SAM_3"/>
    <property type="match status" value="1"/>
</dbReference>
<dbReference type="Gene3D" id="1.10.150.130">
    <property type="match status" value="1"/>
</dbReference>
<dbReference type="SUPFAM" id="SSF56349">
    <property type="entry name" value="DNA breaking-rejoining enzymes"/>
    <property type="match status" value="1"/>
</dbReference>
<dbReference type="PROSITE" id="PS51898">
    <property type="entry name" value="TYR_RECOMBINASE"/>
    <property type="match status" value="1"/>
</dbReference>
<dbReference type="CDD" id="cd01189">
    <property type="entry name" value="INT_ICEBs1_C_like"/>
    <property type="match status" value="1"/>
</dbReference>
<evidence type="ECO:0000256" key="1">
    <source>
        <dbReference type="ARBA" id="ARBA00003283"/>
    </source>
</evidence>
<name>A0ABX2GYU8_9FIRM</name>
<evidence type="ECO:0000313" key="10">
    <source>
        <dbReference type="Proteomes" id="UP000821846"/>
    </source>
</evidence>
<dbReference type="Proteomes" id="UP000821846">
    <property type="component" value="Unassembled WGS sequence"/>
</dbReference>
<dbReference type="Gene3D" id="1.10.443.10">
    <property type="entry name" value="Intergrase catalytic core"/>
    <property type="match status" value="1"/>
</dbReference>
<evidence type="ECO:0000256" key="6">
    <source>
        <dbReference type="PROSITE-ProRule" id="PRU01248"/>
    </source>
</evidence>
<dbReference type="InterPro" id="IPR002104">
    <property type="entry name" value="Integrase_catalytic"/>
</dbReference>
<dbReference type="PROSITE" id="PS51900">
    <property type="entry name" value="CB"/>
    <property type="match status" value="1"/>
</dbReference>
<feature type="domain" description="Tyr recombinase" evidence="7">
    <location>
        <begin position="143"/>
        <end position="336"/>
    </location>
</feature>
<accession>A0ABX2GYU8</accession>
<comment type="caution">
    <text evidence="9">The sequence shown here is derived from an EMBL/GenBank/DDBJ whole genome shotgun (WGS) entry which is preliminary data.</text>
</comment>
<keyword evidence="3" id="KW-0229">DNA integration</keyword>
<organism evidence="9 10">
    <name type="scientific">Faecalicatena fissicatena</name>
    <dbReference type="NCBI Taxonomy" id="290055"/>
    <lineage>
        <taxon>Bacteria</taxon>
        <taxon>Bacillati</taxon>
        <taxon>Bacillota</taxon>
        <taxon>Clostridia</taxon>
        <taxon>Lachnospirales</taxon>
        <taxon>Lachnospiraceae</taxon>
        <taxon>Faecalicatena</taxon>
    </lineage>
</organism>
<evidence type="ECO:0000256" key="4">
    <source>
        <dbReference type="ARBA" id="ARBA00023125"/>
    </source>
</evidence>
<comment type="similarity">
    <text evidence="2">Belongs to the 'phage' integrase family.</text>
</comment>
<dbReference type="InterPro" id="IPR013762">
    <property type="entry name" value="Integrase-like_cat_sf"/>
</dbReference>
<dbReference type="InterPro" id="IPR050090">
    <property type="entry name" value="Tyrosine_recombinase_XerCD"/>
</dbReference>